<dbReference type="Proteomes" id="UP001327560">
    <property type="component" value="Chromosome 4"/>
</dbReference>
<feature type="repeat" description="PPR" evidence="2">
    <location>
        <begin position="388"/>
        <end position="422"/>
    </location>
</feature>
<dbReference type="InterPro" id="IPR002885">
    <property type="entry name" value="PPR_rpt"/>
</dbReference>
<dbReference type="FunFam" id="1.25.40.10:FF:000343">
    <property type="entry name" value="Pentatricopeptide repeat-containing protein At3g58590"/>
    <property type="match status" value="1"/>
</dbReference>
<dbReference type="PANTHER" id="PTHR24015:SF47">
    <property type="entry name" value="OS01G0374200 PROTEIN"/>
    <property type="match status" value="1"/>
</dbReference>
<sequence length="735" mass="81799">MATPKISFATVYPSLFRMFLSCTEKKNLAWGSVLHAHTLKYGSLADVFLSNSIVVMYAKCGQLHRAFAAFEDMGSNKDVVSWNSLINAYSQIGSHGSHFVFQLFRRMRAEGGVNVLPNCFTFVGVFTAASCSPETSGYGREAHCVAIKTANSDDVFVGTSLLNMYCKLGCTLDARKVFDRMPHRNSISWATMISGYAIHKSGVEAFNLFKLMLEKTESGTNEYVLTSILSALSAPGFLGMGKQVHSVAMKNGLLSFVSVQNSLITLYAKCECMCDALHMFESSTEKSSITWSAMITGYAQNGESNKALSLFLHMHIAGFRPSEFTFVGVLNACSDTVALIQGKQAHAFLLKVGFELQAYVKSALVDMYAKCGCVDDARKGFDELHDADVVLWTSMIGGYVQNGEYEEALELYGRMRKKNILPNNLTVATALKACASLASLEQGKQIHACSLKYGFDLRIPIGSALSTMYAKCGNLEDCSLVFRRMPQRDVVAWNSIISGFSQNGRGVDALNLFEEMKEEGTEPDDVTFINLLSSCSHVGLVERGLSYLRSMFNDYGLVPKIEHYACMVDIFSRAGLFKEAKNFIESVPINHGTCLWRIVLGACHKYRNFEIGTYAGERLMELGTQDSSAYICLANIYASWSRWDDVERVRRLMRLRGVDKDPGCSWVELNNTVHVFVARELQHPDIEDIYAELRRLTKNMRDEGYCPSQLPFHDYVELRTDPQNEELQSGAFAVS</sequence>
<dbReference type="EMBL" id="CP136893">
    <property type="protein sequence ID" value="WOL06275.1"/>
    <property type="molecule type" value="Genomic_DNA"/>
</dbReference>
<organism evidence="3 4">
    <name type="scientific">Canna indica</name>
    <name type="common">Indian-shot</name>
    <dbReference type="NCBI Taxonomy" id="4628"/>
    <lineage>
        <taxon>Eukaryota</taxon>
        <taxon>Viridiplantae</taxon>
        <taxon>Streptophyta</taxon>
        <taxon>Embryophyta</taxon>
        <taxon>Tracheophyta</taxon>
        <taxon>Spermatophyta</taxon>
        <taxon>Magnoliopsida</taxon>
        <taxon>Liliopsida</taxon>
        <taxon>Zingiberales</taxon>
        <taxon>Cannaceae</taxon>
        <taxon>Canna</taxon>
    </lineage>
</organism>
<dbReference type="Pfam" id="PF01535">
    <property type="entry name" value="PPR"/>
    <property type="match status" value="5"/>
</dbReference>
<dbReference type="Pfam" id="PF13041">
    <property type="entry name" value="PPR_2"/>
    <property type="match status" value="3"/>
</dbReference>
<proteinExistence type="predicted"/>
<evidence type="ECO:0008006" key="5">
    <source>
        <dbReference type="Google" id="ProtNLM"/>
    </source>
</evidence>
<gene>
    <name evidence="3" type="ORF">Cni_G15007</name>
</gene>
<protein>
    <recommendedName>
        <fullName evidence="5">Pentatricopeptide repeat-containing protein</fullName>
    </recommendedName>
</protein>
<evidence type="ECO:0000313" key="3">
    <source>
        <dbReference type="EMBL" id="WOL06275.1"/>
    </source>
</evidence>
<feature type="repeat" description="PPR" evidence="2">
    <location>
        <begin position="287"/>
        <end position="321"/>
    </location>
</feature>
<feature type="repeat" description="PPR" evidence="2">
    <location>
        <begin position="489"/>
        <end position="523"/>
    </location>
</feature>
<dbReference type="FunFam" id="1.25.40.10:FF:000687">
    <property type="entry name" value="Pentatricopeptide repeat-containing protein At4g33170"/>
    <property type="match status" value="1"/>
</dbReference>
<dbReference type="Gene3D" id="1.25.40.10">
    <property type="entry name" value="Tetratricopeptide repeat domain"/>
    <property type="match status" value="5"/>
</dbReference>
<evidence type="ECO:0000256" key="2">
    <source>
        <dbReference type="PROSITE-ProRule" id="PRU00708"/>
    </source>
</evidence>
<dbReference type="InterPro" id="IPR011990">
    <property type="entry name" value="TPR-like_helical_dom_sf"/>
</dbReference>
<dbReference type="Pfam" id="PF20431">
    <property type="entry name" value="E_motif"/>
    <property type="match status" value="1"/>
</dbReference>
<feature type="repeat" description="PPR" evidence="2">
    <location>
        <begin position="78"/>
        <end position="114"/>
    </location>
</feature>
<dbReference type="InterPro" id="IPR046960">
    <property type="entry name" value="PPR_At4g14850-like_plant"/>
</dbReference>
<dbReference type="GO" id="GO:0099402">
    <property type="term" value="P:plant organ development"/>
    <property type="evidence" value="ECO:0007669"/>
    <property type="project" value="UniProtKB-ARBA"/>
</dbReference>
<evidence type="ECO:0000313" key="4">
    <source>
        <dbReference type="Proteomes" id="UP001327560"/>
    </source>
</evidence>
<dbReference type="GO" id="GO:0009451">
    <property type="term" value="P:RNA modification"/>
    <property type="evidence" value="ECO:0007669"/>
    <property type="project" value="InterPro"/>
</dbReference>
<keyword evidence="4" id="KW-1185">Reference proteome</keyword>
<reference evidence="3 4" key="1">
    <citation type="submission" date="2023-10" db="EMBL/GenBank/DDBJ databases">
        <title>Chromosome-scale genome assembly provides insights into flower coloration mechanisms of Canna indica.</title>
        <authorList>
            <person name="Li C."/>
        </authorList>
    </citation>
    <scope>NUCLEOTIDE SEQUENCE [LARGE SCALE GENOMIC DNA]</scope>
    <source>
        <tissue evidence="3">Flower</tissue>
    </source>
</reference>
<dbReference type="NCBIfam" id="TIGR00756">
    <property type="entry name" value="PPR"/>
    <property type="match status" value="5"/>
</dbReference>
<name>A0AAQ3KFA9_9LILI</name>
<dbReference type="AlphaFoldDB" id="A0AAQ3KFA9"/>
<dbReference type="FunFam" id="1.25.40.10:FF:000158">
    <property type="entry name" value="pentatricopeptide repeat-containing protein At2g33680"/>
    <property type="match status" value="1"/>
</dbReference>
<dbReference type="PANTHER" id="PTHR24015">
    <property type="entry name" value="OS07G0578800 PROTEIN-RELATED"/>
    <property type="match status" value="1"/>
</dbReference>
<keyword evidence="1" id="KW-0677">Repeat</keyword>
<dbReference type="InterPro" id="IPR046848">
    <property type="entry name" value="E_motif"/>
</dbReference>
<dbReference type="PROSITE" id="PS51375">
    <property type="entry name" value="PPR"/>
    <property type="match status" value="5"/>
</dbReference>
<evidence type="ECO:0000256" key="1">
    <source>
        <dbReference type="ARBA" id="ARBA00022737"/>
    </source>
</evidence>
<accession>A0AAQ3KFA9</accession>
<dbReference type="GO" id="GO:0003723">
    <property type="term" value="F:RNA binding"/>
    <property type="evidence" value="ECO:0007669"/>
    <property type="project" value="InterPro"/>
</dbReference>
<feature type="repeat" description="PPR" evidence="2">
    <location>
        <begin position="154"/>
        <end position="188"/>
    </location>
</feature>